<proteinExistence type="predicted"/>
<keyword evidence="1" id="KW-1133">Transmembrane helix</keyword>
<reference evidence="2 3" key="1">
    <citation type="submission" date="2017-04" db="EMBL/GenBank/DDBJ databases">
        <title>The genome sequence of Weissella cibaria isolated from wild Drosophila.</title>
        <authorList>
            <person name="Ricks N.J."/>
            <person name="Carroll C."/>
            <person name="Walters A."/>
            <person name="Newell P.D."/>
            <person name="Chaston J.M."/>
        </authorList>
    </citation>
    <scope>NUCLEOTIDE SEQUENCE [LARGE SCALE GENOMIC DNA]</scope>
    <source>
        <strain evidence="2 3">DmW_103</strain>
    </source>
</reference>
<feature type="transmembrane region" description="Helical" evidence="1">
    <location>
        <begin position="6"/>
        <end position="24"/>
    </location>
</feature>
<dbReference type="Proteomes" id="UP000193588">
    <property type="component" value="Unassembled WGS sequence"/>
</dbReference>
<feature type="transmembrane region" description="Helical" evidence="1">
    <location>
        <begin position="36"/>
        <end position="57"/>
    </location>
</feature>
<sequence length="198" mass="22493">MKNTPAFWLGIGTASATFVMALIAMGSGMSANFGSIADWLAAVGTVFAVWVAVLQSIDARKESNKFQRNQKIEKAISSLKATVEFTNAFEAELSKLFEGQSITSDFPTYKQTQLKKLTDNYRTKFWTVVEVDLMPDLFIPYFDSNDLANYTSEYNDLKRWLIDGYAIRSDADYKEWVNKHQILTDSNEVASILLKYRF</sequence>
<evidence type="ECO:0000256" key="1">
    <source>
        <dbReference type="SAM" id="Phobius"/>
    </source>
</evidence>
<protein>
    <submittedName>
        <fullName evidence="2">Uncharacterized protein</fullName>
    </submittedName>
</protein>
<keyword evidence="1" id="KW-0472">Membrane</keyword>
<accession>A0A1X4JJK4</accession>
<keyword evidence="1" id="KW-0812">Transmembrane</keyword>
<evidence type="ECO:0000313" key="2">
    <source>
        <dbReference type="EMBL" id="OSP88838.1"/>
    </source>
</evidence>
<gene>
    <name evidence="2" type="ORF">B9D04_09615</name>
</gene>
<comment type="caution">
    <text evidence="2">The sequence shown here is derived from an EMBL/GenBank/DDBJ whole genome shotgun (WGS) entry which is preliminary data.</text>
</comment>
<dbReference type="EMBL" id="NDXJ01000015">
    <property type="protein sequence ID" value="OSP88838.1"/>
    <property type="molecule type" value="Genomic_DNA"/>
</dbReference>
<organism evidence="2 3">
    <name type="scientific">Weissella cibaria</name>
    <dbReference type="NCBI Taxonomy" id="137591"/>
    <lineage>
        <taxon>Bacteria</taxon>
        <taxon>Bacillati</taxon>
        <taxon>Bacillota</taxon>
        <taxon>Bacilli</taxon>
        <taxon>Lactobacillales</taxon>
        <taxon>Lactobacillaceae</taxon>
        <taxon>Weissella</taxon>
    </lineage>
</organism>
<name>A0A1X4JJK4_9LACO</name>
<dbReference type="AlphaFoldDB" id="A0A1X4JJK4"/>
<evidence type="ECO:0000313" key="3">
    <source>
        <dbReference type="Proteomes" id="UP000193588"/>
    </source>
</evidence>